<feature type="compositionally biased region" description="Acidic residues" evidence="1">
    <location>
        <begin position="292"/>
        <end position="303"/>
    </location>
</feature>
<proteinExistence type="predicted"/>
<dbReference type="AlphaFoldDB" id="A0A6I9YNC5"/>
<protein>
    <submittedName>
        <fullName evidence="4">Ryanodine receptor 1-like</fullName>
    </submittedName>
</protein>
<dbReference type="GO" id="GO:0033017">
    <property type="term" value="C:sarcoplasmic reticulum membrane"/>
    <property type="evidence" value="ECO:0007669"/>
    <property type="project" value="TreeGrafter"/>
</dbReference>
<evidence type="ECO:0000259" key="2">
    <source>
        <dbReference type="Pfam" id="PF21119"/>
    </source>
</evidence>
<accession>A0A6I9YNC5</accession>
<feature type="domain" description="Ryanodine receptor junctional solenoid" evidence="2">
    <location>
        <begin position="91"/>
        <end position="543"/>
    </location>
</feature>
<dbReference type="Pfam" id="PF21119">
    <property type="entry name" value="RYDR_Jsol"/>
    <property type="match status" value="1"/>
</dbReference>
<dbReference type="OrthoDB" id="258495at2759"/>
<gene>
    <name evidence="4" type="primary">LOC106551639</name>
</gene>
<dbReference type="GO" id="GO:0034704">
    <property type="term" value="C:calcium channel complex"/>
    <property type="evidence" value="ECO:0007669"/>
    <property type="project" value="TreeGrafter"/>
</dbReference>
<dbReference type="PANTHER" id="PTHR46399">
    <property type="entry name" value="B30.2/SPRY DOMAIN-CONTAINING PROTEIN"/>
    <property type="match status" value="1"/>
</dbReference>
<dbReference type="RefSeq" id="XP_013925255.1">
    <property type="nucleotide sequence ID" value="XM_014069780.1"/>
</dbReference>
<keyword evidence="3" id="KW-1185">Reference proteome</keyword>
<evidence type="ECO:0000313" key="3">
    <source>
        <dbReference type="Proteomes" id="UP000504617"/>
    </source>
</evidence>
<dbReference type="GO" id="GO:0042383">
    <property type="term" value="C:sarcolemma"/>
    <property type="evidence" value="ECO:0007669"/>
    <property type="project" value="TreeGrafter"/>
</dbReference>
<dbReference type="InterPro" id="IPR048581">
    <property type="entry name" value="RYDR_Jsol"/>
</dbReference>
<dbReference type="GO" id="GO:0005219">
    <property type="term" value="F:ryanodine-sensitive calcium-release channel activity"/>
    <property type="evidence" value="ECO:0007669"/>
    <property type="project" value="TreeGrafter"/>
</dbReference>
<sequence length="563" mass="64710">MPISAAMFRSERRNPEPQCPPRLAIQMLAPMTWSRMPNEFLRVDVARFSDRHGWMVECLEPNIMMALHIPEENRCIDILELSERQDLLTFHSHSLKLYCAVCALGNNRVAHALCSHVDESQLLYTIESNHLPGLLRSGYYDLLISMHLESAKRSRLMMNSEFIVPMTDETKRITLFPDGMKKPGLPGVGMSTCLRPPLHFSDTCFVSTSSELYQLSPSIPLDALKVKAINMLTEAVQDGGQHTRDPVGGSVEFQFVPVLKLVCTLLIMGVFEDEDVRHILKMIDPSVFGESKEEEEEEEEEEKEAGGEQKEEAEEGEKQELKAIEAGEAEAKEDEEGLEEGLLQMKLPESVKLQMCNLLQFFWDRELQHRVEAIIAFSERYVDRLQTNQRQRYATLMQAFTMSAAETARRTREFRSPPQEQINMLLHFKNGADLEDCPVPEEIRDELLEFHNDLLAHCGIQSEGEEEQEEEETSFHRRLMNLVEKVVNLRKKKEDDQDEQPPEEEPKPSTLQELISHTMVHWAQESFVQNPELVRLMFSLLHRQYDGLGELIRAMPKAYTINA</sequence>
<dbReference type="GeneID" id="106551639"/>
<dbReference type="Proteomes" id="UP000504617">
    <property type="component" value="Unplaced"/>
</dbReference>
<reference evidence="4" key="1">
    <citation type="submission" date="2025-08" db="UniProtKB">
        <authorList>
            <consortium name="RefSeq"/>
        </authorList>
    </citation>
    <scope>IDENTIFICATION</scope>
</reference>
<dbReference type="GO" id="GO:0006941">
    <property type="term" value="P:striated muscle contraction"/>
    <property type="evidence" value="ECO:0007669"/>
    <property type="project" value="TreeGrafter"/>
</dbReference>
<evidence type="ECO:0000313" key="4">
    <source>
        <dbReference type="RefSeq" id="XP_013925255.1"/>
    </source>
</evidence>
<dbReference type="KEGG" id="tsr:106551639"/>
<dbReference type="PANTHER" id="PTHR46399:SF10">
    <property type="entry name" value="RYANODINE RECEPTOR 1"/>
    <property type="match status" value="1"/>
</dbReference>
<feature type="region of interest" description="Disordered" evidence="1">
    <location>
        <begin position="288"/>
        <end position="319"/>
    </location>
</feature>
<dbReference type="GO" id="GO:0005790">
    <property type="term" value="C:smooth endoplasmic reticulum"/>
    <property type="evidence" value="ECO:0007669"/>
    <property type="project" value="TreeGrafter"/>
</dbReference>
<dbReference type="GO" id="GO:0030018">
    <property type="term" value="C:Z disc"/>
    <property type="evidence" value="ECO:0007669"/>
    <property type="project" value="TreeGrafter"/>
</dbReference>
<evidence type="ECO:0000256" key="1">
    <source>
        <dbReference type="SAM" id="MobiDB-lite"/>
    </source>
</evidence>
<feature type="compositionally biased region" description="Basic and acidic residues" evidence="1">
    <location>
        <begin position="304"/>
        <end position="319"/>
    </location>
</feature>
<name>A0A6I9YNC5_9SAUR</name>
<organism evidence="3 4">
    <name type="scientific">Thamnophis sirtalis</name>
    <dbReference type="NCBI Taxonomy" id="35019"/>
    <lineage>
        <taxon>Eukaryota</taxon>
        <taxon>Metazoa</taxon>
        <taxon>Chordata</taxon>
        <taxon>Craniata</taxon>
        <taxon>Vertebrata</taxon>
        <taxon>Euteleostomi</taxon>
        <taxon>Lepidosauria</taxon>
        <taxon>Squamata</taxon>
        <taxon>Bifurcata</taxon>
        <taxon>Unidentata</taxon>
        <taxon>Episquamata</taxon>
        <taxon>Toxicofera</taxon>
        <taxon>Serpentes</taxon>
        <taxon>Colubroidea</taxon>
        <taxon>Colubridae</taxon>
        <taxon>Natricinae</taxon>
        <taxon>Thamnophis</taxon>
    </lineage>
</organism>
<feature type="non-terminal residue" evidence="4">
    <location>
        <position position="563"/>
    </location>
</feature>
<dbReference type="InterPro" id="IPR015925">
    <property type="entry name" value="Ryanodine_IP3_receptor"/>
</dbReference>
<dbReference type="GO" id="GO:0014808">
    <property type="term" value="P:release of sequestered calcium ion into cytosol by sarcoplasmic reticulum"/>
    <property type="evidence" value="ECO:0007669"/>
    <property type="project" value="TreeGrafter"/>
</dbReference>